<dbReference type="InterPro" id="IPR057326">
    <property type="entry name" value="KR_dom"/>
</dbReference>
<sequence length="250" mass="25542">MKQSLAGKVAVVTGASKGIGAGIAKGLARAGAAVVVNYSSSKEGADRIVSEITGEGGKAIAVQGDVGHAGDVERLFRETAKAFGPVSVVVNNAGVYRFDPVESVTEEEFHRQFGTNVWGPILTTREALKHFSGDGGSIINISSIVGKVPVAYASVYSSTKGALDSLTAALALELGPRKIRVNAVSPGMTETEGAHTLGIIGSERATATVAVTPLGRLGQPEDIASVVVFLASDEAAWITGENIRAAGGKI</sequence>
<dbReference type="PRINTS" id="PR00080">
    <property type="entry name" value="SDRFAMILY"/>
</dbReference>
<dbReference type="FunFam" id="3.40.50.720:FF:000084">
    <property type="entry name" value="Short-chain dehydrogenase reductase"/>
    <property type="match status" value="1"/>
</dbReference>
<proteinExistence type="inferred from homology"/>
<evidence type="ECO:0000313" key="5">
    <source>
        <dbReference type="Proteomes" id="UP000294498"/>
    </source>
</evidence>
<evidence type="ECO:0000256" key="1">
    <source>
        <dbReference type="ARBA" id="ARBA00006484"/>
    </source>
</evidence>
<evidence type="ECO:0000259" key="3">
    <source>
        <dbReference type="SMART" id="SM00822"/>
    </source>
</evidence>
<comment type="caution">
    <text evidence="4">The sequence shown here is derived from an EMBL/GenBank/DDBJ whole genome shotgun (WGS) entry which is preliminary data.</text>
</comment>
<gene>
    <name evidence="4" type="ORF">EDB95_0384</name>
</gene>
<dbReference type="InterPro" id="IPR002347">
    <property type="entry name" value="SDR_fam"/>
</dbReference>
<comment type="similarity">
    <text evidence="1">Belongs to the short-chain dehydrogenases/reductases (SDR) family.</text>
</comment>
<dbReference type="InterPro" id="IPR036291">
    <property type="entry name" value="NAD(P)-bd_dom_sf"/>
</dbReference>
<dbReference type="SMART" id="SM00822">
    <property type="entry name" value="PKS_KR"/>
    <property type="match status" value="1"/>
</dbReference>
<evidence type="ECO:0000313" key="4">
    <source>
        <dbReference type="EMBL" id="TDW99374.1"/>
    </source>
</evidence>
<organism evidence="4 5">
    <name type="scientific">Dinghuibacter silviterrae</name>
    <dbReference type="NCBI Taxonomy" id="1539049"/>
    <lineage>
        <taxon>Bacteria</taxon>
        <taxon>Pseudomonadati</taxon>
        <taxon>Bacteroidota</taxon>
        <taxon>Chitinophagia</taxon>
        <taxon>Chitinophagales</taxon>
        <taxon>Chitinophagaceae</taxon>
        <taxon>Dinghuibacter</taxon>
    </lineage>
</organism>
<dbReference type="AlphaFoldDB" id="A0A4R8DPN5"/>
<protein>
    <submittedName>
        <fullName evidence="4">3-oxoacyl-[acyl-carrier protein] reductase</fullName>
    </submittedName>
</protein>
<dbReference type="RefSeq" id="WP_133990017.1">
    <property type="nucleotide sequence ID" value="NZ_SODV01000001.1"/>
</dbReference>
<accession>A0A4R8DPN5</accession>
<dbReference type="Proteomes" id="UP000294498">
    <property type="component" value="Unassembled WGS sequence"/>
</dbReference>
<dbReference type="EMBL" id="SODV01000001">
    <property type="protein sequence ID" value="TDW99374.1"/>
    <property type="molecule type" value="Genomic_DNA"/>
</dbReference>
<feature type="domain" description="Ketoreductase" evidence="3">
    <location>
        <begin position="8"/>
        <end position="223"/>
    </location>
</feature>
<dbReference type="GO" id="GO:0016491">
    <property type="term" value="F:oxidoreductase activity"/>
    <property type="evidence" value="ECO:0007669"/>
    <property type="project" value="UniProtKB-KW"/>
</dbReference>
<dbReference type="PANTHER" id="PTHR43639:SF1">
    <property type="entry name" value="SHORT-CHAIN DEHYDROGENASE_REDUCTASE FAMILY PROTEIN"/>
    <property type="match status" value="1"/>
</dbReference>
<keyword evidence="2" id="KW-0560">Oxidoreductase</keyword>
<dbReference type="PANTHER" id="PTHR43639">
    <property type="entry name" value="OXIDOREDUCTASE, SHORT-CHAIN DEHYDROGENASE/REDUCTASE FAMILY (AFU_ORTHOLOGUE AFUA_5G02870)"/>
    <property type="match status" value="1"/>
</dbReference>
<dbReference type="InterPro" id="IPR020904">
    <property type="entry name" value="Sc_DH/Rdtase_CS"/>
</dbReference>
<dbReference type="SUPFAM" id="SSF51735">
    <property type="entry name" value="NAD(P)-binding Rossmann-fold domains"/>
    <property type="match status" value="1"/>
</dbReference>
<reference evidence="4 5" key="1">
    <citation type="submission" date="2019-03" db="EMBL/GenBank/DDBJ databases">
        <title>Genomic Encyclopedia of Type Strains, Phase IV (KMG-IV): sequencing the most valuable type-strain genomes for metagenomic binning, comparative biology and taxonomic classification.</title>
        <authorList>
            <person name="Goeker M."/>
        </authorList>
    </citation>
    <scope>NUCLEOTIDE SEQUENCE [LARGE SCALE GENOMIC DNA]</scope>
    <source>
        <strain evidence="4 5">DSM 100059</strain>
    </source>
</reference>
<dbReference type="PRINTS" id="PR00081">
    <property type="entry name" value="GDHRDH"/>
</dbReference>
<dbReference type="NCBIfam" id="NF005559">
    <property type="entry name" value="PRK07231.1"/>
    <property type="match status" value="1"/>
</dbReference>
<name>A0A4R8DPN5_9BACT</name>
<dbReference type="OrthoDB" id="9788235at2"/>
<dbReference type="Pfam" id="PF13561">
    <property type="entry name" value="adh_short_C2"/>
    <property type="match status" value="1"/>
</dbReference>
<dbReference type="PROSITE" id="PS00061">
    <property type="entry name" value="ADH_SHORT"/>
    <property type="match status" value="1"/>
</dbReference>
<keyword evidence="5" id="KW-1185">Reference proteome</keyword>
<evidence type="ECO:0000256" key="2">
    <source>
        <dbReference type="ARBA" id="ARBA00023002"/>
    </source>
</evidence>
<dbReference type="Gene3D" id="3.40.50.720">
    <property type="entry name" value="NAD(P)-binding Rossmann-like Domain"/>
    <property type="match status" value="1"/>
</dbReference>